<evidence type="ECO:0000313" key="2">
    <source>
        <dbReference type="Proteomes" id="UP000077002"/>
    </source>
</evidence>
<protein>
    <submittedName>
        <fullName evidence="1">Uncharacterized protein</fullName>
    </submittedName>
</protein>
<gene>
    <name evidence="1" type="ORF">AYO21_00426</name>
</gene>
<dbReference type="RefSeq" id="XP_022517030.1">
    <property type="nucleotide sequence ID" value="XM_022650416.1"/>
</dbReference>
<dbReference type="GeneID" id="34595608"/>
<evidence type="ECO:0000313" key="1">
    <source>
        <dbReference type="EMBL" id="OAG45078.1"/>
    </source>
</evidence>
<keyword evidence="2" id="KW-1185">Reference proteome</keyword>
<dbReference type="AlphaFoldDB" id="A0A177FLB5"/>
<comment type="caution">
    <text evidence="1">The sequence shown here is derived from an EMBL/GenBank/DDBJ whole genome shotgun (WGS) entry which is preliminary data.</text>
</comment>
<accession>A0A177FLB5</accession>
<organism evidence="1 2">
    <name type="scientific">Fonsecaea monophora</name>
    <dbReference type="NCBI Taxonomy" id="254056"/>
    <lineage>
        <taxon>Eukaryota</taxon>
        <taxon>Fungi</taxon>
        <taxon>Dikarya</taxon>
        <taxon>Ascomycota</taxon>
        <taxon>Pezizomycotina</taxon>
        <taxon>Eurotiomycetes</taxon>
        <taxon>Chaetothyriomycetidae</taxon>
        <taxon>Chaetothyriales</taxon>
        <taxon>Herpotrichiellaceae</taxon>
        <taxon>Fonsecaea</taxon>
    </lineage>
</organism>
<sequence>MPVSSRDGKDVAEAAVSAPVLVADAINFCRASSNNSSAEFLTAVARPATVVRATSVRKPPISDGPVPLFACPGMLPMLPEKFAVYSLGVNQAASVSCENNSPPPEC</sequence>
<dbReference type="OrthoDB" id="10306545at2759"/>
<proteinExistence type="predicted"/>
<dbReference type="EMBL" id="LVKK01000002">
    <property type="protein sequence ID" value="OAG45078.1"/>
    <property type="molecule type" value="Genomic_DNA"/>
</dbReference>
<dbReference type="Proteomes" id="UP000077002">
    <property type="component" value="Unassembled WGS sequence"/>
</dbReference>
<name>A0A177FLB5_9EURO</name>
<reference evidence="1 2" key="1">
    <citation type="submission" date="2016-03" db="EMBL/GenBank/DDBJ databases">
        <title>Draft genome sequence of the Fonsecaea monophora CBS 269.37.</title>
        <authorList>
            <person name="Bombassaro A."/>
            <person name="Vinicius W.A."/>
            <person name="De Hoog S."/>
            <person name="Sun J."/>
            <person name="Souza E.M."/>
            <person name="Raittz R.T."/>
            <person name="Costa F."/>
            <person name="Leao A.C."/>
            <person name="Tadra-Sfeir M.Z."/>
            <person name="Baura V."/>
            <person name="Balsanelli E."/>
            <person name="Pedrosa F.O."/>
            <person name="Moreno L.F."/>
            <person name="Steffens M.B."/>
            <person name="Xi L."/>
            <person name="Bocca A.L."/>
            <person name="Felipe M.S."/>
            <person name="Teixeira M."/>
            <person name="Telles Filho F.Q."/>
            <person name="Azevedo C.M."/>
            <person name="Gomes R."/>
            <person name="Vicente V.A."/>
        </authorList>
    </citation>
    <scope>NUCLEOTIDE SEQUENCE [LARGE SCALE GENOMIC DNA]</scope>
    <source>
        <strain evidence="1 2">CBS 269.37</strain>
    </source>
</reference>